<dbReference type="AlphaFoldDB" id="A0ABD2JG75"/>
<evidence type="ECO:0000313" key="2">
    <source>
        <dbReference type="EMBL" id="KAL3089577.1"/>
    </source>
</evidence>
<protein>
    <submittedName>
        <fullName evidence="2">Uncharacterized protein</fullName>
    </submittedName>
</protein>
<gene>
    <name evidence="2" type="ORF">niasHT_030086</name>
</gene>
<evidence type="ECO:0000313" key="3">
    <source>
        <dbReference type="Proteomes" id="UP001620626"/>
    </source>
</evidence>
<organism evidence="2 3">
    <name type="scientific">Heterodera trifolii</name>
    <dbReference type="NCBI Taxonomy" id="157864"/>
    <lineage>
        <taxon>Eukaryota</taxon>
        <taxon>Metazoa</taxon>
        <taxon>Ecdysozoa</taxon>
        <taxon>Nematoda</taxon>
        <taxon>Chromadorea</taxon>
        <taxon>Rhabditida</taxon>
        <taxon>Tylenchina</taxon>
        <taxon>Tylenchomorpha</taxon>
        <taxon>Tylenchoidea</taxon>
        <taxon>Heteroderidae</taxon>
        <taxon>Heteroderinae</taxon>
        <taxon>Heterodera</taxon>
    </lineage>
</organism>
<proteinExistence type="predicted"/>
<dbReference type="Proteomes" id="UP001620626">
    <property type="component" value="Unassembled WGS sequence"/>
</dbReference>
<feature type="compositionally biased region" description="Polar residues" evidence="1">
    <location>
        <begin position="35"/>
        <end position="46"/>
    </location>
</feature>
<reference evidence="2 3" key="1">
    <citation type="submission" date="2024-10" db="EMBL/GenBank/DDBJ databases">
        <authorList>
            <person name="Kim D."/>
        </authorList>
    </citation>
    <scope>NUCLEOTIDE SEQUENCE [LARGE SCALE GENOMIC DNA]</scope>
    <source>
        <strain evidence="2">BH-2024</strain>
    </source>
</reference>
<sequence>MANERSRKEEKSDQQQKEQSYKASRTDRKWDGDQQRQQGEDTTTQMRPLATIRPVTPKARTKRGKRWMRDELKRREQQQKKRGEGKEEQQKEKKEQKREKEEDNPQKRRREMSEKGRRPAETKKFGLRRRSI</sequence>
<accession>A0ABD2JG75</accession>
<dbReference type="EMBL" id="JBICBT010000981">
    <property type="protein sequence ID" value="KAL3089577.1"/>
    <property type="molecule type" value="Genomic_DNA"/>
</dbReference>
<name>A0ABD2JG75_9BILA</name>
<feature type="compositionally biased region" description="Basic and acidic residues" evidence="1">
    <location>
        <begin position="1"/>
        <end position="34"/>
    </location>
</feature>
<evidence type="ECO:0000256" key="1">
    <source>
        <dbReference type="SAM" id="MobiDB-lite"/>
    </source>
</evidence>
<feature type="region of interest" description="Disordered" evidence="1">
    <location>
        <begin position="1"/>
        <end position="132"/>
    </location>
</feature>
<keyword evidence="3" id="KW-1185">Reference proteome</keyword>
<comment type="caution">
    <text evidence="2">The sequence shown here is derived from an EMBL/GenBank/DDBJ whole genome shotgun (WGS) entry which is preliminary data.</text>
</comment>
<feature type="compositionally biased region" description="Basic and acidic residues" evidence="1">
    <location>
        <begin position="67"/>
        <end position="124"/>
    </location>
</feature>